<dbReference type="AlphaFoldDB" id="A0A9N9RA32"/>
<reference evidence="2" key="1">
    <citation type="submission" date="2021-12" db="EMBL/GenBank/DDBJ databases">
        <authorList>
            <person name="King R."/>
        </authorList>
    </citation>
    <scope>NUCLEOTIDE SEQUENCE</scope>
</reference>
<dbReference type="EMBL" id="OU893336">
    <property type="protein sequence ID" value="CAG9793381.1"/>
    <property type="molecule type" value="Genomic_DNA"/>
</dbReference>
<feature type="signal peptide" evidence="1">
    <location>
        <begin position="1"/>
        <end position="19"/>
    </location>
</feature>
<keyword evidence="1" id="KW-0732">Signal</keyword>
<evidence type="ECO:0000313" key="3">
    <source>
        <dbReference type="Proteomes" id="UP001153714"/>
    </source>
</evidence>
<dbReference type="OrthoDB" id="5835829at2759"/>
<evidence type="ECO:0000256" key="1">
    <source>
        <dbReference type="SAM" id="SignalP"/>
    </source>
</evidence>
<proteinExistence type="predicted"/>
<dbReference type="SUPFAM" id="SSF53756">
    <property type="entry name" value="UDP-Glycosyltransferase/glycogen phosphorylase"/>
    <property type="match status" value="1"/>
</dbReference>
<accession>A0A9N9RA32</accession>
<evidence type="ECO:0000313" key="2">
    <source>
        <dbReference type="EMBL" id="CAG9793381.1"/>
    </source>
</evidence>
<keyword evidence="3" id="KW-1185">Reference proteome</keyword>
<reference evidence="2" key="2">
    <citation type="submission" date="2022-10" db="EMBL/GenBank/DDBJ databases">
        <authorList>
            <consortium name="ENA_rothamsted_submissions"/>
            <consortium name="culmorum"/>
            <person name="King R."/>
        </authorList>
    </citation>
    <scope>NUCLEOTIDE SEQUENCE</scope>
</reference>
<sequence>MPQLWLVLAGLASLCGCDAFKILVVFPMASRSHGILGDGLVRLLAERGHEITYITAFPVKRSHQNVTQIDVSGLEFQLPGDNYFGAITKHHC</sequence>
<feature type="chain" id="PRO_5040460897" evidence="1">
    <location>
        <begin position="20"/>
        <end position="92"/>
    </location>
</feature>
<dbReference type="Proteomes" id="UP001153714">
    <property type="component" value="Chromosome 5"/>
</dbReference>
<protein>
    <submittedName>
        <fullName evidence="2">Uncharacterized protein</fullName>
    </submittedName>
</protein>
<name>A0A9N9RA32_9NEOP</name>
<organism evidence="2 3">
    <name type="scientific">Diatraea saccharalis</name>
    <name type="common">sugarcane borer</name>
    <dbReference type="NCBI Taxonomy" id="40085"/>
    <lineage>
        <taxon>Eukaryota</taxon>
        <taxon>Metazoa</taxon>
        <taxon>Ecdysozoa</taxon>
        <taxon>Arthropoda</taxon>
        <taxon>Hexapoda</taxon>
        <taxon>Insecta</taxon>
        <taxon>Pterygota</taxon>
        <taxon>Neoptera</taxon>
        <taxon>Endopterygota</taxon>
        <taxon>Lepidoptera</taxon>
        <taxon>Glossata</taxon>
        <taxon>Ditrysia</taxon>
        <taxon>Pyraloidea</taxon>
        <taxon>Crambidae</taxon>
        <taxon>Crambinae</taxon>
        <taxon>Diatraea</taxon>
    </lineage>
</organism>
<gene>
    <name evidence="2" type="ORF">DIATSA_LOCUS10827</name>
</gene>